<reference evidence="5 6" key="1">
    <citation type="journal article" date="2016" name="Environ. Microbiol.">
        <title>Genomic resolution of a cold subsurface aquifer community provides metabolic insights for novel microbes adapted to high CO concentrations.</title>
        <authorList>
            <person name="Probst A.J."/>
            <person name="Castelle C.J."/>
            <person name="Singh A."/>
            <person name="Brown C.T."/>
            <person name="Anantharaman K."/>
            <person name="Sharon I."/>
            <person name="Hug L.A."/>
            <person name="Burstein D."/>
            <person name="Emerson J.B."/>
            <person name="Thomas B.C."/>
            <person name="Banfield J.F."/>
        </authorList>
    </citation>
    <scope>NUCLEOTIDE SEQUENCE [LARGE SCALE GENOMIC DNA]</scope>
    <source>
        <strain evidence="5">CG2_30_54_11</strain>
    </source>
</reference>
<dbReference type="EMBL" id="MNZT01000011">
    <property type="protein sequence ID" value="OIP99666.1"/>
    <property type="molecule type" value="Genomic_DNA"/>
</dbReference>
<dbReference type="PANTHER" id="PTHR42939:SF1">
    <property type="entry name" value="ABC TRANSPORTER ATP-BINDING PROTEIN ALBC-RELATED"/>
    <property type="match status" value="1"/>
</dbReference>
<accession>A0A1J5IZ09</accession>
<dbReference type="InterPro" id="IPR003593">
    <property type="entry name" value="AAA+_ATPase"/>
</dbReference>
<dbReference type="InterPro" id="IPR003439">
    <property type="entry name" value="ABC_transporter-like_ATP-bd"/>
</dbReference>
<dbReference type="GO" id="GO:0005524">
    <property type="term" value="F:ATP binding"/>
    <property type="evidence" value="ECO:0007669"/>
    <property type="project" value="UniProtKB-KW"/>
</dbReference>
<evidence type="ECO:0000256" key="1">
    <source>
        <dbReference type="ARBA" id="ARBA00022448"/>
    </source>
</evidence>
<evidence type="ECO:0000256" key="2">
    <source>
        <dbReference type="ARBA" id="ARBA00022741"/>
    </source>
</evidence>
<evidence type="ECO:0000313" key="5">
    <source>
        <dbReference type="EMBL" id="OIP99666.1"/>
    </source>
</evidence>
<dbReference type="PANTHER" id="PTHR42939">
    <property type="entry name" value="ABC TRANSPORTER ATP-BINDING PROTEIN ALBC-RELATED"/>
    <property type="match status" value="1"/>
</dbReference>
<protein>
    <recommendedName>
        <fullName evidence="4">ABC transporter domain-containing protein</fullName>
    </recommendedName>
</protein>
<dbReference type="InterPro" id="IPR051782">
    <property type="entry name" value="ABC_Transporter_VariousFunc"/>
</dbReference>
<dbReference type="GO" id="GO:0016887">
    <property type="term" value="F:ATP hydrolysis activity"/>
    <property type="evidence" value="ECO:0007669"/>
    <property type="project" value="InterPro"/>
</dbReference>
<dbReference type="InterPro" id="IPR027417">
    <property type="entry name" value="P-loop_NTPase"/>
</dbReference>
<dbReference type="PROSITE" id="PS50893">
    <property type="entry name" value="ABC_TRANSPORTER_2"/>
    <property type="match status" value="1"/>
</dbReference>
<evidence type="ECO:0000259" key="4">
    <source>
        <dbReference type="PROSITE" id="PS50893"/>
    </source>
</evidence>
<proteinExistence type="predicted"/>
<feature type="domain" description="ABC transporter" evidence="4">
    <location>
        <begin position="2"/>
        <end position="233"/>
    </location>
</feature>
<dbReference type="SUPFAM" id="SSF52540">
    <property type="entry name" value="P-loop containing nucleoside triphosphate hydrolases"/>
    <property type="match status" value="1"/>
</dbReference>
<name>A0A1J5IZ09_9BACT</name>
<evidence type="ECO:0000313" key="6">
    <source>
        <dbReference type="Proteomes" id="UP000183245"/>
    </source>
</evidence>
<sequence length="249" mass="27379">MLSLTNVRKTFGRVVAVDQISLEVAPGEIFGFLGPNGAGKTTTIKMIAGLLSPTAGQVTIDGHDVHREPVAAKQALSYIPDEPYLYDKLTGRECLELVATLHHIPVKTARQRIEEMVTLFNISEFIDQYAEGFSHGTRQKFVFAAAFLPRPRLLLIDEPMVGLDPQNAHLVKTLLRQIATEDKVCILLSTHTLSLAQDICDRIGIIYQGRLSACGTLDELRAQATSSGSDLEELYLKLTGGYGGERIDW</sequence>
<dbReference type="STRING" id="1817892.AUK40_00620"/>
<keyword evidence="3" id="KW-0067">ATP-binding</keyword>
<evidence type="ECO:0000256" key="3">
    <source>
        <dbReference type="ARBA" id="ARBA00022840"/>
    </source>
</evidence>
<organism evidence="5 6">
    <name type="scientific">Candidatus Wirthbacteria bacterium CG2_30_54_11</name>
    <dbReference type="NCBI Taxonomy" id="1817892"/>
    <lineage>
        <taxon>Bacteria</taxon>
        <taxon>Candidatus Wirthbacteria</taxon>
    </lineage>
</organism>
<dbReference type="AlphaFoldDB" id="A0A1J5IZ09"/>
<dbReference type="Proteomes" id="UP000183245">
    <property type="component" value="Unassembled WGS sequence"/>
</dbReference>
<dbReference type="CDD" id="cd03230">
    <property type="entry name" value="ABC_DR_subfamily_A"/>
    <property type="match status" value="1"/>
</dbReference>
<keyword evidence="1" id="KW-0813">Transport</keyword>
<comment type="caution">
    <text evidence="5">The sequence shown here is derived from an EMBL/GenBank/DDBJ whole genome shotgun (WGS) entry which is preliminary data.</text>
</comment>
<dbReference type="Gene3D" id="3.40.50.300">
    <property type="entry name" value="P-loop containing nucleotide triphosphate hydrolases"/>
    <property type="match status" value="1"/>
</dbReference>
<dbReference type="SMART" id="SM00382">
    <property type="entry name" value="AAA"/>
    <property type="match status" value="1"/>
</dbReference>
<gene>
    <name evidence="5" type="ORF">AUK40_00620</name>
</gene>
<keyword evidence="2" id="KW-0547">Nucleotide-binding</keyword>
<dbReference type="Pfam" id="PF00005">
    <property type="entry name" value="ABC_tran"/>
    <property type="match status" value="1"/>
</dbReference>